<organism evidence="1 2">
    <name type="scientific">Fuscovulum blasticum DSM 2131</name>
    <dbReference type="NCBI Taxonomy" id="1188250"/>
    <lineage>
        <taxon>Bacteria</taxon>
        <taxon>Pseudomonadati</taxon>
        <taxon>Pseudomonadota</taxon>
        <taxon>Alphaproteobacteria</taxon>
        <taxon>Rhodobacterales</taxon>
        <taxon>Paracoccaceae</taxon>
        <taxon>Pseudogemmobacter</taxon>
    </lineage>
</organism>
<keyword evidence="2" id="KW-1185">Reference proteome</keyword>
<accession>A0A2T4J486</accession>
<protein>
    <submittedName>
        <fullName evidence="1">Transcriptional regulator</fullName>
    </submittedName>
</protein>
<evidence type="ECO:0000313" key="2">
    <source>
        <dbReference type="Proteomes" id="UP000241362"/>
    </source>
</evidence>
<dbReference type="AlphaFoldDB" id="A0A2T4J486"/>
<evidence type="ECO:0000313" key="1">
    <source>
        <dbReference type="EMBL" id="PTE12716.1"/>
    </source>
</evidence>
<proteinExistence type="predicted"/>
<gene>
    <name evidence="1" type="ORF">C5F44_16910</name>
</gene>
<name>A0A2T4J486_FUSBL</name>
<reference evidence="1 2" key="1">
    <citation type="submission" date="2018-03" db="EMBL/GenBank/DDBJ databases">
        <title>Rhodobacter blasticus.</title>
        <authorList>
            <person name="Meyer T.E."/>
            <person name="Miller S."/>
            <person name="Lodha T."/>
            <person name="Gandham S."/>
            <person name="Chintalapati S."/>
            <person name="Chintalapati V.R."/>
        </authorList>
    </citation>
    <scope>NUCLEOTIDE SEQUENCE [LARGE SCALE GENOMIC DNA]</scope>
    <source>
        <strain evidence="1 2">DSM 2131</strain>
    </source>
</reference>
<sequence>MQLVNSKSVMQRLGGISRVSLWRYVNDPDLDFPQPIVVRTRRFWKEDDLAKWVDSRAH</sequence>
<comment type="caution">
    <text evidence="1">The sequence shown here is derived from an EMBL/GenBank/DDBJ whole genome shotgun (WGS) entry which is preliminary data.</text>
</comment>
<dbReference type="EMBL" id="PZKE01000031">
    <property type="protein sequence ID" value="PTE12716.1"/>
    <property type="molecule type" value="Genomic_DNA"/>
</dbReference>
<dbReference type="Proteomes" id="UP000241362">
    <property type="component" value="Unassembled WGS sequence"/>
</dbReference>